<dbReference type="InterPro" id="IPR044922">
    <property type="entry name" value="DUF2063_N_sf"/>
</dbReference>
<organism evidence="2 3">
    <name type="scientific">Paraburkholderia ultramafica</name>
    <dbReference type="NCBI Taxonomy" id="1544867"/>
    <lineage>
        <taxon>Bacteria</taxon>
        <taxon>Pseudomonadati</taxon>
        <taxon>Pseudomonadota</taxon>
        <taxon>Betaproteobacteria</taxon>
        <taxon>Burkholderiales</taxon>
        <taxon>Burkholderiaceae</taxon>
        <taxon>Paraburkholderia</taxon>
    </lineage>
</organism>
<dbReference type="RefSeq" id="WP_175149135.1">
    <property type="nucleotide sequence ID" value="NZ_CADIKK010000006.1"/>
</dbReference>
<dbReference type="InterPro" id="IPR018640">
    <property type="entry name" value="DUF2063"/>
</dbReference>
<name>A0A6S7B9X1_9BURK</name>
<gene>
    <name evidence="2" type="ORF">LMG28614_01737</name>
</gene>
<dbReference type="EMBL" id="CADIKK010000006">
    <property type="protein sequence ID" value="CAB3783838.1"/>
    <property type="molecule type" value="Genomic_DNA"/>
</dbReference>
<protein>
    <recommendedName>
        <fullName evidence="1">Putative DNA-binding domain-containing protein</fullName>
    </recommendedName>
</protein>
<sequence>MTTCAPTLLELQRAVRADLLGFTDGSATVYVVPEGLTPQARLAIYRNTVNSTLLKALRLSYPAVQALVGEEFFEGAARLFIEQCPPSNAQLDSYGATFPDFLAQMPQTASLDYLPDTARLEWTVSEVLHAADARPLDLQRLAQLNDGGLKSVWLLPSPAVRLFQSDFPVDAIWRAVLAHDEGALADINPAAGPVWLHVYRSATGLEVRRIDEWQWRLTAALFAGHSLHDALAEAPYEEAHRWLASLLVSGCFSDACASNQACGPTSRSQLT</sequence>
<accession>A0A6S7B9X1</accession>
<dbReference type="AlphaFoldDB" id="A0A6S7B9X1"/>
<dbReference type="Proteomes" id="UP000494365">
    <property type="component" value="Unassembled WGS sequence"/>
</dbReference>
<reference evidence="2 3" key="1">
    <citation type="submission" date="2020-04" db="EMBL/GenBank/DDBJ databases">
        <authorList>
            <person name="De Canck E."/>
        </authorList>
    </citation>
    <scope>NUCLEOTIDE SEQUENCE [LARGE SCALE GENOMIC DNA]</scope>
    <source>
        <strain evidence="2 3">LMG 28614</strain>
    </source>
</reference>
<dbReference type="Pfam" id="PF09836">
    <property type="entry name" value="DUF2063"/>
    <property type="match status" value="1"/>
</dbReference>
<dbReference type="Gene3D" id="1.10.150.690">
    <property type="entry name" value="DUF2063"/>
    <property type="match status" value="1"/>
</dbReference>
<evidence type="ECO:0000313" key="2">
    <source>
        <dbReference type="EMBL" id="CAB3783838.1"/>
    </source>
</evidence>
<feature type="domain" description="Putative DNA-binding" evidence="1">
    <location>
        <begin position="11"/>
        <end position="102"/>
    </location>
</feature>
<proteinExistence type="predicted"/>
<evidence type="ECO:0000259" key="1">
    <source>
        <dbReference type="Pfam" id="PF09836"/>
    </source>
</evidence>
<keyword evidence="3" id="KW-1185">Reference proteome</keyword>
<evidence type="ECO:0000313" key="3">
    <source>
        <dbReference type="Proteomes" id="UP000494365"/>
    </source>
</evidence>